<keyword evidence="3" id="KW-0560">Oxidoreductase</keyword>
<dbReference type="PROSITE" id="PS51352">
    <property type="entry name" value="THIOREDOXIN_2"/>
    <property type="match status" value="1"/>
</dbReference>
<dbReference type="InterPro" id="IPR036249">
    <property type="entry name" value="Thioredoxin-like_sf"/>
</dbReference>
<dbReference type="PANTHER" id="PTHR13887">
    <property type="entry name" value="GLUTATHIONE S-TRANSFERASE KAPPA"/>
    <property type="match status" value="1"/>
</dbReference>
<dbReference type="Proteomes" id="UP000746503">
    <property type="component" value="Unassembled WGS sequence"/>
</dbReference>
<dbReference type="EMBL" id="JAAVJB010000225">
    <property type="protein sequence ID" value="NJP68510.1"/>
    <property type="molecule type" value="Genomic_DNA"/>
</dbReference>
<sequence length="240" mass="25729">MFSRKKQSAVVMVVVALVVGAMVLTGLTSIGGSGGAADQNGDPEALAAIPADDPIRQLERREAGDPMALGDEDAPVVMVEYSDFQCAFCGGYARGSYPALVEEYVEAGVLRIEFRNFPIFGPESDTAARAAWAAGQQGRFWEFYEAAFAEDAHRDTGKYSEDGVRELAEQAGVADLDRFAEDLDSAEAGESVERDATEGFDLGVETTPAFLLNGHPVVGGQRADVFRDIIDQLQAHESQN</sequence>
<organism evidence="7 8">
    <name type="scientific">Streptomyces spiramenti</name>
    <dbReference type="NCBI Taxonomy" id="2720606"/>
    <lineage>
        <taxon>Bacteria</taxon>
        <taxon>Bacillati</taxon>
        <taxon>Actinomycetota</taxon>
        <taxon>Actinomycetes</taxon>
        <taxon>Kitasatosporales</taxon>
        <taxon>Streptomycetaceae</taxon>
        <taxon>Streptomyces</taxon>
    </lineage>
</organism>
<dbReference type="RefSeq" id="WP_167935006.1">
    <property type="nucleotide sequence ID" value="NZ_JAAVJB010000225.1"/>
</dbReference>
<evidence type="ECO:0000256" key="4">
    <source>
        <dbReference type="ARBA" id="ARBA00023157"/>
    </source>
</evidence>
<evidence type="ECO:0000256" key="5">
    <source>
        <dbReference type="ARBA" id="ARBA00023284"/>
    </source>
</evidence>
<evidence type="ECO:0000313" key="8">
    <source>
        <dbReference type="Proteomes" id="UP000746503"/>
    </source>
</evidence>
<evidence type="ECO:0000256" key="2">
    <source>
        <dbReference type="ARBA" id="ARBA00022729"/>
    </source>
</evidence>
<accession>A0ABX1AW19</accession>
<comment type="caution">
    <text evidence="7">The sequence shown here is derived from an EMBL/GenBank/DDBJ whole genome shotgun (WGS) entry which is preliminary data.</text>
</comment>
<protein>
    <submittedName>
        <fullName evidence="7">DsbA family protein</fullName>
    </submittedName>
</protein>
<feature type="domain" description="Thioredoxin" evidence="6">
    <location>
        <begin position="47"/>
        <end position="235"/>
    </location>
</feature>
<keyword evidence="4" id="KW-1015">Disulfide bond</keyword>
<evidence type="ECO:0000259" key="6">
    <source>
        <dbReference type="PROSITE" id="PS51352"/>
    </source>
</evidence>
<evidence type="ECO:0000313" key="7">
    <source>
        <dbReference type="EMBL" id="NJP68510.1"/>
    </source>
</evidence>
<evidence type="ECO:0000256" key="1">
    <source>
        <dbReference type="ARBA" id="ARBA00005791"/>
    </source>
</evidence>
<dbReference type="InterPro" id="IPR013766">
    <property type="entry name" value="Thioredoxin_domain"/>
</dbReference>
<gene>
    <name evidence="7" type="ORF">HCJ92_19985</name>
</gene>
<dbReference type="Gene3D" id="3.40.30.10">
    <property type="entry name" value="Glutaredoxin"/>
    <property type="match status" value="1"/>
</dbReference>
<dbReference type="Pfam" id="PF13462">
    <property type="entry name" value="Thioredoxin_4"/>
    <property type="match status" value="1"/>
</dbReference>
<proteinExistence type="inferred from homology"/>
<dbReference type="InterPro" id="IPR012336">
    <property type="entry name" value="Thioredoxin-like_fold"/>
</dbReference>
<keyword evidence="8" id="KW-1185">Reference proteome</keyword>
<name>A0ABX1AW19_9ACTN</name>
<comment type="similarity">
    <text evidence="1">Belongs to the thioredoxin family. DsbA subfamily.</text>
</comment>
<dbReference type="PANTHER" id="PTHR13887:SF14">
    <property type="entry name" value="DISULFIDE BOND FORMATION PROTEIN D"/>
    <property type="match status" value="1"/>
</dbReference>
<reference evidence="7 8" key="1">
    <citation type="submission" date="2020-03" db="EMBL/GenBank/DDBJ databases">
        <title>Draft genome of Streptomyces sp. ventii, isolated from the Axial Seamount in the Pacific Ocean, and resequencing of the two type strains Streptomyces lonarensis strain NCL 716 and Streptomyces bohaiensis strain 11A07.</title>
        <authorList>
            <person name="Loughran R.M."/>
            <person name="Pfannmuller K.M."/>
            <person name="Wasson B.J."/>
            <person name="Deadmond M.C."/>
            <person name="Paddock B.E."/>
            <person name="Koyack M.J."/>
            <person name="Gallegos D.A."/>
            <person name="Mitchell E.A."/>
            <person name="Ushijima B."/>
            <person name="Saw J.H."/>
            <person name="Mcphail K.L."/>
            <person name="Videau P."/>
        </authorList>
    </citation>
    <scope>NUCLEOTIDE SEQUENCE [LARGE SCALE GENOMIC DNA]</scope>
    <source>
        <strain evidence="8">5675061</strain>
    </source>
</reference>
<dbReference type="SUPFAM" id="SSF52833">
    <property type="entry name" value="Thioredoxin-like"/>
    <property type="match status" value="1"/>
</dbReference>
<keyword evidence="2" id="KW-0732">Signal</keyword>
<keyword evidence="5" id="KW-0676">Redox-active center</keyword>
<evidence type="ECO:0000256" key="3">
    <source>
        <dbReference type="ARBA" id="ARBA00023002"/>
    </source>
</evidence>